<keyword evidence="8 15" id="KW-0227">DNA damage</keyword>
<evidence type="ECO:0000313" key="19">
    <source>
        <dbReference type="Proteomes" id="UP000002036"/>
    </source>
</evidence>
<dbReference type="GO" id="GO:0048257">
    <property type="term" value="F:3'-flap endonuclease activity"/>
    <property type="evidence" value="ECO:0007669"/>
    <property type="project" value="TreeGrafter"/>
</dbReference>
<dbReference type="Gene3D" id="3.40.50.10130">
    <property type="match status" value="1"/>
</dbReference>
<dbReference type="InterPro" id="IPR010996">
    <property type="entry name" value="HHH_MUS81"/>
</dbReference>
<evidence type="ECO:0000256" key="6">
    <source>
        <dbReference type="ARBA" id="ARBA00022723"/>
    </source>
</evidence>
<dbReference type="Pfam" id="PF14716">
    <property type="entry name" value="HHH_8"/>
    <property type="match status" value="1"/>
</dbReference>
<dbReference type="InterPro" id="IPR027421">
    <property type="entry name" value="DNA_pol_lamdba_lyase_dom_sf"/>
</dbReference>
<dbReference type="Pfam" id="PF21292">
    <property type="entry name" value="EME1-MUS81_C"/>
    <property type="match status" value="1"/>
</dbReference>
<dbReference type="GO" id="GO:0006308">
    <property type="term" value="P:DNA catabolic process"/>
    <property type="evidence" value="ECO:0007669"/>
    <property type="project" value="UniProtKB-UniRule"/>
</dbReference>
<sequence length="616" mass="70704">MSLPTDLKPLYVEWLEKEVASVSLKSDKLATVYVKALENLRSYELPIVHPNGLLAVKGIGNRIKNILKDYLAKYCKETGFNFPEDPVLQTENLESRKRIKIRTQGGESPESGSPKKKRRYVPKRRSGAYAILLGLLESNPPRVGSSKNEIVSVAHKYCDHSFLPNPSTRDFHSGWSAIKTLLARELVVEEGRPKRYLLTKEGEEMAHTLKRTDGIIFEDEETYQRRFRPSALEAQQQDESNEGEVTADYSELIESARLPASKGLSLSQDPQKTPEPSTLAFKTHSLSGNPLLLPPDDIPNPRSRSPLRGTSDNIIRARWNDISYELWDPATYDIILIIDHREVKSKGDREFFANQLKEKGVAVEVRSLSLSDMVWIAKHKVTKRECVLNFMLERKRLDDFAMSIMDNRFVEQKNRLKKTGCKNIYYLVEETTSDTAIRMAEAIRTAVWITVIYNDFHVKRTKNSDDTVAWLLNMTEVIKNYYAQISILVLSPRELKNQDDYRNSLDLFRKQFERTGLLECCQRFDCFQEIMEKKSLMTVKELYLRALMVNKGVSLEKAISIQSKFPTLKILLEAYRKCKSEEYAKSLIADALKNEPGTRKVGKALSETLWKTFGRL</sequence>
<dbReference type="OMA" id="IKDTEHW"/>
<dbReference type="CDD" id="cd20074">
    <property type="entry name" value="XPF_nuclease_Mus81"/>
    <property type="match status" value="1"/>
</dbReference>
<evidence type="ECO:0000256" key="7">
    <source>
        <dbReference type="ARBA" id="ARBA00022759"/>
    </source>
</evidence>
<keyword evidence="12 15" id="KW-0234">DNA repair</keyword>
<dbReference type="GO" id="GO:0048476">
    <property type="term" value="C:Holliday junction resolvase complex"/>
    <property type="evidence" value="ECO:0007669"/>
    <property type="project" value="UniProtKB-UniRule"/>
</dbReference>
<accession>C5DJB9</accession>
<evidence type="ECO:0000259" key="17">
    <source>
        <dbReference type="SMART" id="SM00891"/>
    </source>
</evidence>
<keyword evidence="19" id="KW-1185">Reference proteome</keyword>
<dbReference type="EMBL" id="CU928170">
    <property type="protein sequence ID" value="CAR24408.1"/>
    <property type="molecule type" value="Genomic_DNA"/>
</dbReference>
<dbReference type="HOGENOM" id="CLU_014329_1_0_1"/>
<dbReference type="InterPro" id="IPR033309">
    <property type="entry name" value="Mus81"/>
</dbReference>
<dbReference type="OrthoDB" id="5963188at2759"/>
<evidence type="ECO:0000256" key="14">
    <source>
        <dbReference type="ARBA" id="ARBA00023254"/>
    </source>
</evidence>
<evidence type="ECO:0000256" key="12">
    <source>
        <dbReference type="ARBA" id="ARBA00023204"/>
    </source>
</evidence>
<evidence type="ECO:0000256" key="3">
    <source>
        <dbReference type="ARBA" id="ARBA00010015"/>
    </source>
</evidence>
<evidence type="ECO:0000256" key="16">
    <source>
        <dbReference type="SAM" id="MobiDB-lite"/>
    </source>
</evidence>
<dbReference type="GO" id="GO:0000727">
    <property type="term" value="P:double-strand break repair via break-induced replication"/>
    <property type="evidence" value="ECO:0007669"/>
    <property type="project" value="UniProtKB-UniRule"/>
</dbReference>
<comment type="similarity">
    <text evidence="3 15">Belongs to the XPF family.</text>
</comment>
<feature type="compositionally biased region" description="Polar residues" evidence="16">
    <location>
        <begin position="264"/>
        <end position="276"/>
    </location>
</feature>
<comment type="subunit">
    <text evidence="15">Interacts with EME1.</text>
</comment>
<evidence type="ECO:0000256" key="15">
    <source>
        <dbReference type="RuleBase" id="RU369042"/>
    </source>
</evidence>
<dbReference type="InterPro" id="IPR036388">
    <property type="entry name" value="WH-like_DNA-bd_sf"/>
</dbReference>
<keyword evidence="11 15" id="KW-0233">DNA recombination</keyword>
<dbReference type="SUPFAM" id="SSF47802">
    <property type="entry name" value="DNA polymerase beta, N-terminal domain-like"/>
    <property type="match status" value="1"/>
</dbReference>
<evidence type="ECO:0000256" key="10">
    <source>
        <dbReference type="ARBA" id="ARBA00022842"/>
    </source>
</evidence>
<keyword evidence="9 15" id="KW-0378">Hydrolase</keyword>
<comment type="cofactor">
    <cofactor evidence="1 15">
        <name>Mg(2+)</name>
        <dbReference type="ChEBI" id="CHEBI:18420"/>
    </cofactor>
</comment>
<keyword evidence="5 15" id="KW-0540">Nuclease</keyword>
<keyword evidence="10 15" id="KW-0460">Magnesium</keyword>
<dbReference type="InterPro" id="IPR042530">
    <property type="entry name" value="EME1/EME2_C"/>
</dbReference>
<organism evidence="18 19">
    <name type="scientific">Lachancea thermotolerans (strain ATCC 56472 / CBS 6340 / NRRL Y-8284)</name>
    <name type="common">Yeast</name>
    <name type="synonym">Kluyveromyces thermotolerans</name>
    <dbReference type="NCBI Taxonomy" id="559295"/>
    <lineage>
        <taxon>Eukaryota</taxon>
        <taxon>Fungi</taxon>
        <taxon>Dikarya</taxon>
        <taxon>Ascomycota</taxon>
        <taxon>Saccharomycotina</taxon>
        <taxon>Saccharomycetes</taxon>
        <taxon>Saccharomycetales</taxon>
        <taxon>Saccharomycetaceae</taxon>
        <taxon>Lachancea</taxon>
    </lineage>
</organism>
<dbReference type="Proteomes" id="UP000002036">
    <property type="component" value="Chromosome F"/>
</dbReference>
<dbReference type="CDD" id="cd21036">
    <property type="entry name" value="WH_MUS81"/>
    <property type="match status" value="1"/>
</dbReference>
<keyword evidence="14" id="KW-0469">Meiosis</keyword>
<dbReference type="InterPro" id="IPR006166">
    <property type="entry name" value="ERCC4_domain"/>
</dbReference>
<dbReference type="InterPro" id="IPR011335">
    <property type="entry name" value="Restrct_endonuc-II-like"/>
</dbReference>
<dbReference type="GeneID" id="8293074"/>
<dbReference type="PANTHER" id="PTHR13451:SF0">
    <property type="entry name" value="CROSSOVER JUNCTION ENDONUCLEASE MUS81"/>
    <property type="match status" value="1"/>
</dbReference>
<dbReference type="Pfam" id="PF21136">
    <property type="entry name" value="WHD_MUS81"/>
    <property type="match status" value="1"/>
</dbReference>
<dbReference type="GO" id="GO:0008821">
    <property type="term" value="F:crossover junction DNA endonuclease activity"/>
    <property type="evidence" value="ECO:0007669"/>
    <property type="project" value="UniProtKB-UniRule"/>
</dbReference>
<evidence type="ECO:0000256" key="5">
    <source>
        <dbReference type="ARBA" id="ARBA00022722"/>
    </source>
</evidence>
<protein>
    <recommendedName>
        <fullName evidence="4 15">Crossover junction endonuclease MUS81</fullName>
        <ecNumber evidence="15">3.1.22.-</ecNumber>
    </recommendedName>
</protein>
<feature type="domain" description="ERCC4" evidence="17">
    <location>
        <begin position="335"/>
        <end position="432"/>
    </location>
</feature>
<evidence type="ECO:0000256" key="1">
    <source>
        <dbReference type="ARBA" id="ARBA00001946"/>
    </source>
</evidence>
<evidence type="ECO:0000256" key="4">
    <source>
        <dbReference type="ARBA" id="ARBA00017114"/>
    </source>
</evidence>
<feature type="region of interest" description="Disordered" evidence="16">
    <location>
        <begin position="100"/>
        <end position="121"/>
    </location>
</feature>
<name>C5DJB9_LACTC</name>
<dbReference type="KEGG" id="lth:KLTH0F15158g"/>
<dbReference type="PANTHER" id="PTHR13451">
    <property type="entry name" value="CLASS II CROSSOVER JUNCTION ENDONUCLEASE MUS81"/>
    <property type="match status" value="1"/>
</dbReference>
<evidence type="ECO:0000313" key="18">
    <source>
        <dbReference type="EMBL" id="CAR24408.1"/>
    </source>
</evidence>
<dbReference type="Pfam" id="PF02732">
    <property type="entry name" value="ERCC4"/>
    <property type="match status" value="1"/>
</dbReference>
<dbReference type="InParanoid" id="C5DJB9"/>
<evidence type="ECO:0000256" key="8">
    <source>
        <dbReference type="ARBA" id="ARBA00022763"/>
    </source>
</evidence>
<dbReference type="RefSeq" id="XP_002554845.1">
    <property type="nucleotide sequence ID" value="XM_002554799.1"/>
</dbReference>
<dbReference type="Gene3D" id="1.10.150.110">
    <property type="entry name" value="DNA polymerase beta, N-terminal domain-like"/>
    <property type="match status" value="1"/>
</dbReference>
<dbReference type="GO" id="GO:0000712">
    <property type="term" value="P:resolution of meiotic recombination intermediates"/>
    <property type="evidence" value="ECO:0007669"/>
    <property type="project" value="TreeGrafter"/>
</dbReference>
<dbReference type="eggNOG" id="KOG2379">
    <property type="taxonomic scope" value="Eukaryota"/>
</dbReference>
<dbReference type="FunFam" id="1.10.10.10:FF:000307">
    <property type="entry name" value="Crossover junction endonuclease MUS81"/>
    <property type="match status" value="1"/>
</dbReference>
<evidence type="ECO:0000256" key="13">
    <source>
        <dbReference type="ARBA" id="ARBA00023242"/>
    </source>
</evidence>
<dbReference type="EC" id="3.1.22.-" evidence="15"/>
<dbReference type="GO" id="GO:0005634">
    <property type="term" value="C:nucleus"/>
    <property type="evidence" value="ECO:0007669"/>
    <property type="project" value="UniProtKB-SubCell"/>
</dbReference>
<evidence type="ECO:0000256" key="9">
    <source>
        <dbReference type="ARBA" id="ARBA00022801"/>
    </source>
</evidence>
<dbReference type="FunFam" id="3.40.50.10130:FF:000011">
    <property type="entry name" value="Crossover junction endonuclease MUS81"/>
    <property type="match status" value="1"/>
</dbReference>
<reference evidence="18 19" key="1">
    <citation type="journal article" date="2009" name="Genome Res.">
        <title>Comparative genomics of protoploid Saccharomycetaceae.</title>
        <authorList>
            <consortium name="The Genolevures Consortium"/>
            <person name="Souciet J.-L."/>
            <person name="Dujon B."/>
            <person name="Gaillardin C."/>
            <person name="Johnston M."/>
            <person name="Baret P.V."/>
            <person name="Cliften P."/>
            <person name="Sherman D.J."/>
            <person name="Weissenbach J."/>
            <person name="Westhof E."/>
            <person name="Wincker P."/>
            <person name="Jubin C."/>
            <person name="Poulain J."/>
            <person name="Barbe V."/>
            <person name="Segurens B."/>
            <person name="Artiguenave F."/>
            <person name="Anthouard V."/>
            <person name="Vacherie B."/>
            <person name="Val M.-E."/>
            <person name="Fulton R.S."/>
            <person name="Minx P."/>
            <person name="Wilson R."/>
            <person name="Durrens P."/>
            <person name="Jean G."/>
            <person name="Marck C."/>
            <person name="Martin T."/>
            <person name="Nikolski M."/>
            <person name="Rolland T."/>
            <person name="Seret M.-L."/>
            <person name="Casaregola S."/>
            <person name="Despons L."/>
            <person name="Fairhead C."/>
            <person name="Fischer G."/>
            <person name="Lafontaine I."/>
            <person name="Leh V."/>
            <person name="Lemaire M."/>
            <person name="de Montigny J."/>
            <person name="Neuveglise C."/>
            <person name="Thierry A."/>
            <person name="Blanc-Lenfle I."/>
            <person name="Bleykasten C."/>
            <person name="Diffels J."/>
            <person name="Fritsch E."/>
            <person name="Frangeul L."/>
            <person name="Goeffon A."/>
            <person name="Jauniaux N."/>
            <person name="Kachouri-Lafond R."/>
            <person name="Payen C."/>
            <person name="Potier S."/>
            <person name="Pribylova L."/>
            <person name="Ozanne C."/>
            <person name="Richard G.-F."/>
            <person name="Sacerdot C."/>
            <person name="Straub M.-L."/>
            <person name="Talla E."/>
        </authorList>
    </citation>
    <scope>NUCLEOTIDE SEQUENCE [LARGE SCALE GENOMIC DNA]</scope>
    <source>
        <strain evidence="19">ATCC 56472 / CBS 6340 / NRRL Y-8284</strain>
    </source>
</reference>
<dbReference type="SMART" id="SM00891">
    <property type="entry name" value="ERCC4"/>
    <property type="match status" value="1"/>
</dbReference>
<dbReference type="Gene3D" id="1.10.150.670">
    <property type="entry name" value="Crossover junction endonuclease EME1, DNA-binding domain"/>
    <property type="match status" value="1"/>
</dbReference>
<dbReference type="InterPro" id="IPR047416">
    <property type="entry name" value="XPF_nuclease_Mus81"/>
</dbReference>
<dbReference type="InterPro" id="IPR047417">
    <property type="entry name" value="WHD_MUS81"/>
</dbReference>
<dbReference type="Gene3D" id="1.10.10.10">
    <property type="entry name" value="Winged helix-like DNA-binding domain superfamily/Winged helix DNA-binding domain"/>
    <property type="match status" value="1"/>
</dbReference>
<evidence type="ECO:0000256" key="2">
    <source>
        <dbReference type="ARBA" id="ARBA00004123"/>
    </source>
</evidence>
<keyword evidence="6 15" id="KW-0479">Metal-binding</keyword>
<dbReference type="SUPFAM" id="SSF52980">
    <property type="entry name" value="Restriction endonuclease-like"/>
    <property type="match status" value="1"/>
</dbReference>
<feature type="region of interest" description="Disordered" evidence="16">
    <location>
        <begin position="260"/>
        <end position="309"/>
    </location>
</feature>
<keyword evidence="7 15" id="KW-0255">Endonuclease</keyword>
<dbReference type="GO" id="GO:0031573">
    <property type="term" value="P:mitotic intra-S DNA damage checkpoint signaling"/>
    <property type="evidence" value="ECO:0007669"/>
    <property type="project" value="TreeGrafter"/>
</dbReference>
<dbReference type="AlphaFoldDB" id="C5DJB9"/>
<proteinExistence type="inferred from homology"/>
<dbReference type="SMR" id="C5DJB9"/>
<comment type="subcellular location">
    <subcellularLocation>
        <location evidence="2 15">Nucleus</location>
    </subcellularLocation>
</comment>
<dbReference type="GO" id="GO:0003677">
    <property type="term" value="F:DNA binding"/>
    <property type="evidence" value="ECO:0007669"/>
    <property type="project" value="UniProtKB-UniRule"/>
</dbReference>
<gene>
    <name evidence="18" type="ordered locus">KLTH0F15158g</name>
</gene>
<dbReference type="GO" id="GO:0046872">
    <property type="term" value="F:metal ion binding"/>
    <property type="evidence" value="ECO:0007669"/>
    <property type="project" value="UniProtKB-UniRule"/>
</dbReference>
<dbReference type="STRING" id="559295.C5DJB9"/>
<dbReference type="FunCoup" id="C5DJB9">
    <property type="interactions" value="235"/>
</dbReference>
<keyword evidence="13 15" id="KW-0539">Nucleus</keyword>
<evidence type="ECO:0000256" key="11">
    <source>
        <dbReference type="ARBA" id="ARBA00023172"/>
    </source>
</evidence>
<comment type="function">
    <text evidence="15">Interacts with EME1 to form a DNA structure-specific endonuclease with substrate preference for branched DNA structures with a 5'-end at the branch nick. Typical substrates include 3'-flap structures, D-loops, replication forks and nicked Holliday junctions. May be required in mitosis for the processing of stalled or collapsed replication fork intermediates. May be required in meiosis for the repair of meiosis-specific double strand breaks subsequent to single-end invasion (SEI).</text>
</comment>